<name>A0ABW8L7N7_9GAMM</name>
<protein>
    <submittedName>
        <fullName evidence="1">Uncharacterized protein</fullName>
    </submittedName>
</protein>
<gene>
    <name evidence="1" type="ORF">ACI2I3_06195</name>
</gene>
<sequence length="95" mass="10892">MPHKIIEAFDDKAIGKDNRVKKVIQLNWAKIAQDVATRLPIAEPHHVIVLGIDFITEANDTFIDIDLWTQPVAAMTQRERQLTKHVQRLKQQIAS</sequence>
<accession>A0ABW8L7N7</accession>
<dbReference type="RefSeq" id="WP_230710266.1">
    <property type="nucleotide sequence ID" value="NZ_JBJDPD010000008.1"/>
</dbReference>
<keyword evidence="2" id="KW-1185">Reference proteome</keyword>
<evidence type="ECO:0000313" key="1">
    <source>
        <dbReference type="EMBL" id="MFK4000926.1"/>
    </source>
</evidence>
<dbReference type="Proteomes" id="UP001620234">
    <property type="component" value="Unassembled WGS sequence"/>
</dbReference>
<evidence type="ECO:0000313" key="2">
    <source>
        <dbReference type="Proteomes" id="UP001620234"/>
    </source>
</evidence>
<proteinExistence type="predicted"/>
<reference evidence="1 2" key="1">
    <citation type="submission" date="2024-11" db="EMBL/GenBank/DDBJ databases">
        <title>The Natural Products Discovery Center: Release of the First 8490 Sequenced Strains for Exploring Actinobacteria Biosynthetic Diversity.</title>
        <authorList>
            <person name="Kalkreuter E."/>
            <person name="Kautsar S.A."/>
            <person name="Yang D."/>
            <person name="Bader C.D."/>
            <person name="Teijaro C.N."/>
            <person name="Fluegel L."/>
            <person name="Davis C.M."/>
            <person name="Simpson J.R."/>
            <person name="Lauterbach L."/>
            <person name="Steele A.D."/>
            <person name="Gui C."/>
            <person name="Meng S."/>
            <person name="Li G."/>
            <person name="Viehrig K."/>
            <person name="Ye F."/>
            <person name="Su P."/>
            <person name="Kiefer A.F."/>
            <person name="Nichols A."/>
            <person name="Cepeda A.J."/>
            <person name="Yan W."/>
            <person name="Fan B."/>
            <person name="Jiang Y."/>
            <person name="Adhikari A."/>
            <person name="Zheng C.-J."/>
            <person name="Schuster L."/>
            <person name="Cowan T.M."/>
            <person name="Smanski M.J."/>
            <person name="Chevrette M.G."/>
            <person name="De Carvalho L.P.S."/>
            <person name="Shen B."/>
        </authorList>
    </citation>
    <scope>NUCLEOTIDE SEQUENCE [LARGE SCALE GENOMIC DNA]</scope>
    <source>
        <strain evidence="1 2">NPDC077433</strain>
    </source>
</reference>
<organism evidence="1 2">
    <name type="scientific">Psychrobacter namhaensis</name>
    <dbReference type="NCBI Taxonomy" id="292734"/>
    <lineage>
        <taxon>Bacteria</taxon>
        <taxon>Pseudomonadati</taxon>
        <taxon>Pseudomonadota</taxon>
        <taxon>Gammaproteobacteria</taxon>
        <taxon>Moraxellales</taxon>
        <taxon>Moraxellaceae</taxon>
        <taxon>Psychrobacter</taxon>
    </lineage>
</organism>
<dbReference type="EMBL" id="JBJDPD010000008">
    <property type="protein sequence ID" value="MFK4000926.1"/>
    <property type="molecule type" value="Genomic_DNA"/>
</dbReference>
<comment type="caution">
    <text evidence="1">The sequence shown here is derived from an EMBL/GenBank/DDBJ whole genome shotgun (WGS) entry which is preliminary data.</text>
</comment>